<dbReference type="AlphaFoldDB" id="A0A2M7RDV3"/>
<dbReference type="Proteomes" id="UP000228689">
    <property type="component" value="Unassembled WGS sequence"/>
</dbReference>
<dbReference type="SUPFAM" id="SSF52980">
    <property type="entry name" value="Restriction endonuclease-like"/>
    <property type="match status" value="1"/>
</dbReference>
<dbReference type="GO" id="GO:0008168">
    <property type="term" value="F:methyltransferase activity"/>
    <property type="evidence" value="ECO:0007669"/>
    <property type="project" value="UniProtKB-KW"/>
</dbReference>
<evidence type="ECO:0000259" key="1">
    <source>
        <dbReference type="Pfam" id="PF04480"/>
    </source>
</evidence>
<sequence length="113" mass="13862">MTKKDKIEIARELRKKQTKTEELMWHELRDRRFLGLKFRRQHLIEGYIVDFYCAELRLVIEIDGLIHLQQTEEDKQRQKDIEALKIKFIRFKSKDVENNIERVLQHLEQKVKS</sequence>
<dbReference type="CDD" id="cd01038">
    <property type="entry name" value="Endonuclease_DUF559"/>
    <property type="match status" value="1"/>
</dbReference>
<name>A0A2M7RDV3_9BACT</name>
<dbReference type="InterPro" id="IPR047216">
    <property type="entry name" value="Endonuclease_DUF559_bact"/>
</dbReference>
<evidence type="ECO:0000313" key="2">
    <source>
        <dbReference type="EMBL" id="PIY94741.1"/>
    </source>
</evidence>
<dbReference type="InterPro" id="IPR007569">
    <property type="entry name" value="DUF559"/>
</dbReference>
<feature type="domain" description="DUF559" evidence="1">
    <location>
        <begin position="7"/>
        <end position="111"/>
    </location>
</feature>
<organism evidence="2 3">
    <name type="scientific">Candidatus Komeilibacteria bacterium CG_4_10_14_0_8_um_filter_37_78</name>
    <dbReference type="NCBI Taxonomy" id="1974471"/>
    <lineage>
        <taxon>Bacteria</taxon>
        <taxon>Candidatus Komeiliibacteriota</taxon>
    </lineage>
</organism>
<dbReference type="InterPro" id="IPR011335">
    <property type="entry name" value="Restrct_endonuc-II-like"/>
</dbReference>
<reference evidence="3" key="1">
    <citation type="submission" date="2017-09" db="EMBL/GenBank/DDBJ databases">
        <title>Depth-based differentiation of microbial function through sediment-hosted aquifers and enrichment of novel symbionts in the deep terrestrial subsurface.</title>
        <authorList>
            <person name="Probst A.J."/>
            <person name="Ladd B."/>
            <person name="Jarett J.K."/>
            <person name="Geller-Mcgrath D.E."/>
            <person name="Sieber C.M.K."/>
            <person name="Emerson J.B."/>
            <person name="Anantharaman K."/>
            <person name="Thomas B.C."/>
            <person name="Malmstrom R."/>
            <person name="Stieglmeier M."/>
            <person name="Klingl A."/>
            <person name="Woyke T."/>
            <person name="Ryan C.M."/>
            <person name="Banfield J.F."/>
        </authorList>
    </citation>
    <scope>NUCLEOTIDE SEQUENCE [LARGE SCALE GENOMIC DNA]</scope>
</reference>
<protein>
    <submittedName>
        <fullName evidence="2">Cytosine methyltransferase</fullName>
    </submittedName>
</protein>
<keyword evidence="2" id="KW-0489">Methyltransferase</keyword>
<keyword evidence="2" id="KW-0808">Transferase</keyword>
<dbReference type="Gene3D" id="3.40.960.10">
    <property type="entry name" value="VSR Endonuclease"/>
    <property type="match status" value="1"/>
</dbReference>
<dbReference type="PANTHER" id="PTHR38590">
    <property type="entry name" value="BLL0828 PROTEIN"/>
    <property type="match status" value="1"/>
</dbReference>
<proteinExistence type="predicted"/>
<gene>
    <name evidence="2" type="ORF">COY67_02175</name>
</gene>
<dbReference type="Pfam" id="PF04480">
    <property type="entry name" value="DUF559"/>
    <property type="match status" value="1"/>
</dbReference>
<dbReference type="EMBL" id="PFMC01000058">
    <property type="protein sequence ID" value="PIY94741.1"/>
    <property type="molecule type" value="Genomic_DNA"/>
</dbReference>
<accession>A0A2M7RDV3</accession>
<evidence type="ECO:0000313" key="3">
    <source>
        <dbReference type="Proteomes" id="UP000228689"/>
    </source>
</evidence>
<comment type="caution">
    <text evidence="2">The sequence shown here is derived from an EMBL/GenBank/DDBJ whole genome shotgun (WGS) entry which is preliminary data.</text>
</comment>
<dbReference type="GO" id="GO:0032259">
    <property type="term" value="P:methylation"/>
    <property type="evidence" value="ECO:0007669"/>
    <property type="project" value="UniProtKB-KW"/>
</dbReference>
<dbReference type="PANTHER" id="PTHR38590:SF1">
    <property type="entry name" value="BLL0828 PROTEIN"/>
    <property type="match status" value="1"/>
</dbReference>